<dbReference type="InterPro" id="IPR020449">
    <property type="entry name" value="Tscrpt_reg_AraC-type_HTH"/>
</dbReference>
<dbReference type="SUPFAM" id="SSF46689">
    <property type="entry name" value="Homeodomain-like"/>
    <property type="match status" value="2"/>
</dbReference>
<dbReference type="EMBL" id="JACSIT010000050">
    <property type="protein sequence ID" value="MBC6993043.1"/>
    <property type="molecule type" value="Genomic_DNA"/>
</dbReference>
<evidence type="ECO:0000259" key="4">
    <source>
        <dbReference type="PROSITE" id="PS01124"/>
    </source>
</evidence>
<keyword evidence="3" id="KW-0804">Transcription</keyword>
<dbReference type="PANTHER" id="PTHR46796:SF6">
    <property type="entry name" value="ARAC SUBFAMILY"/>
    <property type="match status" value="1"/>
</dbReference>
<reference evidence="5" key="1">
    <citation type="submission" date="2020-08" db="EMBL/GenBank/DDBJ databases">
        <title>Lewinella bacteria from marine environments.</title>
        <authorList>
            <person name="Zhong Y."/>
        </authorList>
    </citation>
    <scope>NUCLEOTIDE SEQUENCE</scope>
    <source>
        <strain evidence="5">KCTC 42187</strain>
    </source>
</reference>
<evidence type="ECO:0000313" key="6">
    <source>
        <dbReference type="Proteomes" id="UP000650081"/>
    </source>
</evidence>
<dbReference type="InterPro" id="IPR009057">
    <property type="entry name" value="Homeodomain-like_sf"/>
</dbReference>
<organism evidence="5 6">
    <name type="scientific">Neolewinella lacunae</name>
    <dbReference type="NCBI Taxonomy" id="1517758"/>
    <lineage>
        <taxon>Bacteria</taxon>
        <taxon>Pseudomonadati</taxon>
        <taxon>Bacteroidota</taxon>
        <taxon>Saprospiria</taxon>
        <taxon>Saprospirales</taxon>
        <taxon>Lewinellaceae</taxon>
        <taxon>Neolewinella</taxon>
    </lineage>
</organism>
<dbReference type="InterPro" id="IPR050204">
    <property type="entry name" value="AraC_XylS_family_regulators"/>
</dbReference>
<sequence length="297" mass="33767">MLRILPQKFYDDPALRKILVDGHSCIIHKQLLETVLGKEGYVAQHALTMVMQGTLRMENEEEGLFLEVTAGHLVLIPKGLYTVSDILPRNGVFEAMMFFFEPGVVREFMTGQSVESEFKCQLARPTVFRMDAKLRFFAESLLHLYDGAVPASRQLTKLKLLELLHLLQAAIADQGRFLALLAALNRRERRSLREFMEANFHKPLGIEDYAYLTGRSVSTFTRDFKTKFAGVSPKQWLIERRLARARGLLAQPEVGQIADVAGESGYGNVPHFIKAFHKKYGITPKQFLIESRKRALV</sequence>
<dbReference type="PANTHER" id="PTHR46796">
    <property type="entry name" value="HTH-TYPE TRANSCRIPTIONAL ACTIVATOR RHAS-RELATED"/>
    <property type="match status" value="1"/>
</dbReference>
<dbReference type="InterPro" id="IPR018060">
    <property type="entry name" value="HTH_AraC"/>
</dbReference>
<dbReference type="GO" id="GO:0003700">
    <property type="term" value="F:DNA-binding transcription factor activity"/>
    <property type="evidence" value="ECO:0007669"/>
    <property type="project" value="InterPro"/>
</dbReference>
<dbReference type="InterPro" id="IPR054015">
    <property type="entry name" value="ExsA-like_N"/>
</dbReference>
<dbReference type="RefSeq" id="WP_187465168.1">
    <property type="nucleotide sequence ID" value="NZ_JACSIT010000050.1"/>
</dbReference>
<feature type="domain" description="HTH araC/xylS-type" evidence="4">
    <location>
        <begin position="190"/>
        <end position="290"/>
    </location>
</feature>
<comment type="caution">
    <text evidence="5">The sequence shown here is derived from an EMBL/GenBank/DDBJ whole genome shotgun (WGS) entry which is preliminary data.</text>
</comment>
<evidence type="ECO:0000256" key="1">
    <source>
        <dbReference type="ARBA" id="ARBA00023015"/>
    </source>
</evidence>
<dbReference type="PROSITE" id="PS01124">
    <property type="entry name" value="HTH_ARAC_FAMILY_2"/>
    <property type="match status" value="1"/>
</dbReference>
<keyword evidence="6" id="KW-1185">Reference proteome</keyword>
<dbReference type="Pfam" id="PF12833">
    <property type="entry name" value="HTH_18"/>
    <property type="match status" value="1"/>
</dbReference>
<dbReference type="Pfam" id="PF22200">
    <property type="entry name" value="ExsA_N"/>
    <property type="match status" value="1"/>
</dbReference>
<keyword evidence="2" id="KW-0238">DNA-binding</keyword>
<evidence type="ECO:0000256" key="3">
    <source>
        <dbReference type="ARBA" id="ARBA00023163"/>
    </source>
</evidence>
<evidence type="ECO:0000313" key="5">
    <source>
        <dbReference type="EMBL" id="MBC6993043.1"/>
    </source>
</evidence>
<dbReference type="AlphaFoldDB" id="A0A923T7M7"/>
<dbReference type="GO" id="GO:0043565">
    <property type="term" value="F:sequence-specific DNA binding"/>
    <property type="evidence" value="ECO:0007669"/>
    <property type="project" value="InterPro"/>
</dbReference>
<protein>
    <submittedName>
        <fullName evidence="5">Helix-turn-helix transcriptional regulator</fullName>
    </submittedName>
</protein>
<keyword evidence="1" id="KW-0805">Transcription regulation</keyword>
<gene>
    <name evidence="5" type="ORF">H9S92_02625</name>
</gene>
<dbReference type="PRINTS" id="PR00032">
    <property type="entry name" value="HTHARAC"/>
</dbReference>
<dbReference type="Proteomes" id="UP000650081">
    <property type="component" value="Unassembled WGS sequence"/>
</dbReference>
<dbReference type="SMART" id="SM00342">
    <property type="entry name" value="HTH_ARAC"/>
    <property type="match status" value="1"/>
</dbReference>
<evidence type="ECO:0000256" key="2">
    <source>
        <dbReference type="ARBA" id="ARBA00023125"/>
    </source>
</evidence>
<name>A0A923T7M7_9BACT</name>
<dbReference type="Gene3D" id="1.10.10.60">
    <property type="entry name" value="Homeodomain-like"/>
    <property type="match status" value="1"/>
</dbReference>
<proteinExistence type="predicted"/>
<accession>A0A923T7M7</accession>